<dbReference type="SUPFAM" id="SSF54197">
    <property type="entry name" value="HIT-like"/>
    <property type="match status" value="1"/>
</dbReference>
<dbReference type="Gene3D" id="3.30.428.10">
    <property type="entry name" value="HIT-like"/>
    <property type="match status" value="1"/>
</dbReference>
<gene>
    <name evidence="1" type="ORF">Sps_02473</name>
</gene>
<reference evidence="1 2" key="1">
    <citation type="submission" date="2016-03" db="EMBL/GenBank/DDBJ databases">
        <title>Complete genome sequence of Shewanella psychrophila WP2, a deep sea bacterium isolated from west Pacific sediment.</title>
        <authorList>
            <person name="Xu G."/>
            <person name="Jian H."/>
        </authorList>
    </citation>
    <scope>NUCLEOTIDE SEQUENCE [LARGE SCALE GENOMIC DNA]</scope>
    <source>
        <strain evidence="1 2">WP2</strain>
    </source>
</reference>
<dbReference type="Proteomes" id="UP000189545">
    <property type="component" value="Chromosome"/>
</dbReference>
<dbReference type="EMBL" id="CP014782">
    <property type="protein sequence ID" value="AQS37627.1"/>
    <property type="molecule type" value="Genomic_DNA"/>
</dbReference>
<dbReference type="OrthoDB" id="5647859at2"/>
<evidence type="ECO:0000313" key="1">
    <source>
        <dbReference type="EMBL" id="AQS37627.1"/>
    </source>
</evidence>
<evidence type="ECO:0000313" key="2">
    <source>
        <dbReference type="Proteomes" id="UP000189545"/>
    </source>
</evidence>
<dbReference type="AlphaFoldDB" id="A0A1S6HQ21"/>
<dbReference type="RefSeq" id="WP_077752772.1">
    <property type="nucleotide sequence ID" value="NZ_CP014782.1"/>
</dbReference>
<accession>A0A1S6HQ21</accession>
<dbReference type="KEGG" id="spsw:Sps_02473"/>
<keyword evidence="2" id="KW-1185">Reference proteome</keyword>
<dbReference type="STRING" id="225848.Sps_02473"/>
<sequence length="384" mass="43611">MNSIQTLQCSTSTMTVGAIPDLNQSINVSKVRNIHTDLEKSRHSQFRRTLDSYGIDDNRNTLSHLNREKYNVFVKKDKSGTADLSHGAYISKKGEDIYGSFKWLNPKGLTKYQTEKVAVVTFRNQAELTQLSRTYSEKPLPDFLIQILNGEECRDTVLYSKKPQLAKFIPPVNQAQHGYLIRPNSPYSSDALLETYIDSPEKLKDSKEGIILCTYAIHPGIQSDFLGGQHNQPDLERLEVNLPTPQKAIDEKTKMDSLTSILSLKLAHLPQLEKLREGTLQHLQDVYHTNENDNIRMFFHFPVAEKTATLHLHTWVNKGDHPLNEPRSFDLDTIIEHLQQGKDINELVLNRNEGSFFLPTSDSIKDIVGIPFKGVVHNSLTLPL</sequence>
<protein>
    <submittedName>
        <fullName evidence="1">Scavenger mRNA decapping enzyme C-term binding</fullName>
    </submittedName>
</protein>
<organism evidence="1 2">
    <name type="scientific">Shewanella psychrophila</name>
    <dbReference type="NCBI Taxonomy" id="225848"/>
    <lineage>
        <taxon>Bacteria</taxon>
        <taxon>Pseudomonadati</taxon>
        <taxon>Pseudomonadota</taxon>
        <taxon>Gammaproteobacteria</taxon>
        <taxon>Alteromonadales</taxon>
        <taxon>Shewanellaceae</taxon>
        <taxon>Shewanella</taxon>
    </lineage>
</organism>
<dbReference type="InterPro" id="IPR036265">
    <property type="entry name" value="HIT-like_sf"/>
</dbReference>
<proteinExistence type="predicted"/>
<name>A0A1S6HQ21_9GAMM</name>